<proteinExistence type="predicted"/>
<evidence type="ECO:0000313" key="1">
    <source>
        <dbReference type="EMBL" id="SSD61411.1"/>
    </source>
</evidence>
<dbReference type="AlphaFoldDB" id="A0A376B9Y2"/>
<sequence>MYILNYLPLKYEVNTTNNNNRNSLVKNVKNTTFTSNNYSATLQLERESIINHLKSYSPDTNSSSDIFNTIDILLNFSNDLLSSGNNTKNSDLLNTLLLLAKSYHQQAYNLLFNAYSSTINTTVPPNHNCNNSWQRSTYYIKLSLGLLTYINQEYNCFAPSNQNSMMVIKFMFDYNTIYQQYTVILLSLYKLKDSLIENYSQDNLQKSTEGNGLSFQMLAKLCIGCYNNTLELINLPSLPLKIVNFLKILANDYFYGLIELLLALQKFEIENKIGESVSLINDSISVFEKSSVFQKILFSKKKGLDGLSTVTSTLFNSGTNNNNYNTKLFKSKLKLSNLKDRISTKVQNNNNNNTVVTNTNSISKTYFDMFPDTLILNTFTLFISELLYLLQYRFSNYNNTISFDLVTNDKQQLRKLWPTGKKPQSVSIQWVYKNGVGLGPIDNINEKKYFF</sequence>
<dbReference type="VEuPathDB" id="FungiDB:SCODWIG_03172"/>
<protein>
    <submittedName>
        <fullName evidence="1">Uncharacterized protein</fullName>
    </submittedName>
</protein>
<accession>A0A376B9Y2</accession>
<organism evidence="1 2">
    <name type="scientific">Saccharomycodes ludwigii</name>
    <dbReference type="NCBI Taxonomy" id="36035"/>
    <lineage>
        <taxon>Eukaryota</taxon>
        <taxon>Fungi</taxon>
        <taxon>Dikarya</taxon>
        <taxon>Ascomycota</taxon>
        <taxon>Saccharomycotina</taxon>
        <taxon>Saccharomycetes</taxon>
        <taxon>Saccharomycodales</taxon>
        <taxon>Saccharomycodaceae</taxon>
        <taxon>Saccharomycodes</taxon>
    </lineage>
</organism>
<dbReference type="Pfam" id="PF17306">
    <property type="entry name" value="DUF5355"/>
    <property type="match status" value="1"/>
</dbReference>
<dbReference type="Proteomes" id="UP000262825">
    <property type="component" value="Unassembled WGS sequence"/>
</dbReference>
<dbReference type="InterPro" id="IPR035278">
    <property type="entry name" value="DUF5355"/>
</dbReference>
<evidence type="ECO:0000313" key="2">
    <source>
        <dbReference type="Proteomes" id="UP000262825"/>
    </source>
</evidence>
<gene>
    <name evidence="1" type="ORF">SCODWIG_03172</name>
</gene>
<reference evidence="2" key="1">
    <citation type="submission" date="2018-06" db="EMBL/GenBank/DDBJ databases">
        <authorList>
            <person name="Guldener U."/>
        </authorList>
    </citation>
    <scope>NUCLEOTIDE SEQUENCE [LARGE SCALE GENOMIC DNA]</scope>
    <source>
        <strain evidence="2">UTAD17</strain>
    </source>
</reference>
<name>A0A376B9Y2_9ASCO</name>
<dbReference type="EMBL" id="UFAJ01000691">
    <property type="protein sequence ID" value="SSD61411.1"/>
    <property type="molecule type" value="Genomic_DNA"/>
</dbReference>
<keyword evidence="2" id="KW-1185">Reference proteome</keyword>